<sequence length="507" mass="53569">MHFSLPGAGARRVAWQLELRSPGGATVRRWRGAAATRAGVADATVVCCGPISGAAAAAGRAANSLPDGVYQLRMRAEAGAGRAREVIRQQWDVAMGAPTPLALAQFSPLPTARTARSPAAAPAAGALPYTVYYGNLHSQTSHSDGGGALDHCTGAQEPQSAPFGPEDAFDYARRHGLDFLMASEHNHMYDGSDGSNPSADPDQARGLYHGGLVAAAAYTAAHPEFLAIYGMEWGVISGGGHLNILNSPELLGWERNAGGELLADIATAKGNYGALYTLMRERGWLGQFNHPKESQFRAVGQPLGYTEDGDAAMALCEVMNSNAFSVNTDETENRRSNYEPACQRLLEAGYHLAFASNQDNHCANWGMSYTNRTAVLLPENTALSSAALLDAIRARRVFATMDKQAQIVLTANGRLMGERFSNSGPLTLDVRHASATGRQVAALAIISGVPGKRGSTTQLPLAGAASGGGITLTPEPGEHYYYARITQDDGTLLWSAPVWVSQQPAPP</sequence>
<comment type="caution">
    <text evidence="1">The sequence shown here is derived from an EMBL/GenBank/DDBJ whole genome shotgun (WGS) entry which is preliminary data.</text>
</comment>
<evidence type="ECO:0000313" key="1">
    <source>
        <dbReference type="EMBL" id="MYN06364.1"/>
    </source>
</evidence>
<organism evidence="1 2">
    <name type="scientific">Pseudoduganella aquatica</name>
    <dbReference type="NCBI Taxonomy" id="2660641"/>
    <lineage>
        <taxon>Bacteria</taxon>
        <taxon>Pseudomonadati</taxon>
        <taxon>Pseudomonadota</taxon>
        <taxon>Betaproteobacteria</taxon>
        <taxon>Burkholderiales</taxon>
        <taxon>Oxalobacteraceae</taxon>
        <taxon>Telluria group</taxon>
        <taxon>Pseudoduganella</taxon>
    </lineage>
</organism>
<dbReference type="GO" id="GO:0016740">
    <property type="term" value="F:transferase activity"/>
    <property type="evidence" value="ECO:0007669"/>
    <property type="project" value="UniProtKB-KW"/>
</dbReference>
<dbReference type="InterPro" id="IPR016195">
    <property type="entry name" value="Pol/histidinol_Pase-like"/>
</dbReference>
<protein>
    <submittedName>
        <fullName evidence="1">Phosphotransferase</fullName>
    </submittedName>
</protein>
<keyword evidence="1" id="KW-0808">Transferase</keyword>
<accession>A0A7X4H8T5</accession>
<dbReference type="Gene3D" id="3.20.20.140">
    <property type="entry name" value="Metal-dependent hydrolases"/>
    <property type="match status" value="1"/>
</dbReference>
<evidence type="ECO:0000313" key="2">
    <source>
        <dbReference type="Proteomes" id="UP000450676"/>
    </source>
</evidence>
<dbReference type="EMBL" id="WWCU01000002">
    <property type="protein sequence ID" value="MYN06364.1"/>
    <property type="molecule type" value="Genomic_DNA"/>
</dbReference>
<proteinExistence type="predicted"/>
<name>A0A7X4H8T5_9BURK</name>
<keyword evidence="2" id="KW-1185">Reference proteome</keyword>
<dbReference type="AlphaFoldDB" id="A0A7X4H8T5"/>
<reference evidence="1 2" key="1">
    <citation type="submission" date="2019-12" db="EMBL/GenBank/DDBJ databases">
        <title>Novel species isolated from a subtropical stream in China.</title>
        <authorList>
            <person name="Lu H."/>
        </authorList>
    </citation>
    <scope>NUCLEOTIDE SEQUENCE [LARGE SCALE GENOMIC DNA]</scope>
    <source>
        <strain evidence="1 2">FT127W</strain>
    </source>
</reference>
<dbReference type="NCBIfam" id="NF038032">
    <property type="entry name" value="CehA_McbA_metalo"/>
    <property type="match status" value="1"/>
</dbReference>
<gene>
    <name evidence="1" type="ORF">GTP77_03350</name>
</gene>
<dbReference type="SUPFAM" id="SSF89550">
    <property type="entry name" value="PHP domain-like"/>
    <property type="match status" value="1"/>
</dbReference>
<dbReference type="Proteomes" id="UP000450676">
    <property type="component" value="Unassembled WGS sequence"/>
</dbReference>